<dbReference type="AlphaFoldDB" id="A0AAV3F2Y2"/>
<evidence type="ECO:0000313" key="1">
    <source>
        <dbReference type="EMBL" id="EHO11622.1"/>
    </source>
</evidence>
<organism evidence="1 2">
    <name type="scientific">Myroides odoratimimus CIP 101113</name>
    <dbReference type="NCBI Taxonomy" id="883154"/>
    <lineage>
        <taxon>Bacteria</taxon>
        <taxon>Pseudomonadati</taxon>
        <taxon>Bacteroidota</taxon>
        <taxon>Flavobacteriia</taxon>
        <taxon>Flavobacteriales</taxon>
        <taxon>Flavobacteriaceae</taxon>
        <taxon>Myroides</taxon>
    </lineage>
</organism>
<evidence type="ECO:0000313" key="2">
    <source>
        <dbReference type="Proteomes" id="UP000004834"/>
    </source>
</evidence>
<evidence type="ECO:0008006" key="3">
    <source>
        <dbReference type="Google" id="ProtNLM"/>
    </source>
</evidence>
<dbReference type="Proteomes" id="UP000004834">
    <property type="component" value="Unassembled WGS sequence"/>
</dbReference>
<reference evidence="1 2" key="1">
    <citation type="submission" date="2011-11" db="EMBL/GenBank/DDBJ databases">
        <title>The Genome Sequence of Myroides odoratimimus CIP 101113.</title>
        <authorList>
            <person name="Earl A."/>
            <person name="Ward D."/>
            <person name="Feldgarden M."/>
            <person name="Gevers D."/>
            <person name="Huys G."/>
            <person name="Young S.K."/>
            <person name="Zeng Q."/>
            <person name="Gargeya S."/>
            <person name="Fitzgerald M."/>
            <person name="Haas B."/>
            <person name="Abouelleil A."/>
            <person name="Alvarado L."/>
            <person name="Arachchi H.M."/>
            <person name="Berlin A."/>
            <person name="Brown A."/>
            <person name="Chapman S.B."/>
            <person name="Chen Z."/>
            <person name="Dunbar C."/>
            <person name="Freedman E."/>
            <person name="Gearin G."/>
            <person name="Goldberg J."/>
            <person name="Griggs A."/>
            <person name="Gujja S."/>
            <person name="Heiman D."/>
            <person name="Howarth C."/>
            <person name="Larson L."/>
            <person name="Lui A."/>
            <person name="MacDonald P.J.P."/>
            <person name="Montmayeur A."/>
            <person name="Murphy C."/>
            <person name="Neiman D."/>
            <person name="Pearson M."/>
            <person name="Priest M."/>
            <person name="Roberts A."/>
            <person name="Saif S."/>
            <person name="Shea T."/>
            <person name="Shenoy N."/>
            <person name="Sisk P."/>
            <person name="Stolte C."/>
            <person name="Sykes S."/>
            <person name="Wortman J."/>
            <person name="Nusbaum C."/>
            <person name="Birren B."/>
        </authorList>
    </citation>
    <scope>NUCLEOTIDE SEQUENCE [LARGE SCALE GENOMIC DNA]</scope>
    <source>
        <strain evidence="1 2">CIP 101113</strain>
    </source>
</reference>
<gene>
    <name evidence="1" type="ORF">HMPREF9715_01971</name>
</gene>
<name>A0AAV3F2Y2_9FLAO</name>
<comment type="caution">
    <text evidence="1">The sequence shown here is derived from an EMBL/GenBank/DDBJ whole genome shotgun (WGS) entry which is preliminary data.</text>
</comment>
<dbReference type="RefSeq" id="WP_006263631.1">
    <property type="nucleotide sequence ID" value="NZ_JH590837.1"/>
</dbReference>
<proteinExistence type="predicted"/>
<dbReference type="EMBL" id="AGEE01000020">
    <property type="protein sequence ID" value="EHO11622.1"/>
    <property type="molecule type" value="Genomic_DNA"/>
</dbReference>
<accession>A0AAV3F2Y2</accession>
<sequence length="373" mass="43297">MRKYLFIVVCFFLTNAIFSQEQLMDSIILKNYSTFNIEAEKESFKGQGWHALVTEMSKANSVLIGETHFTNEVPYFVNAVIDAVKFDIYFQEIDPYSNGIIENKIKTLSQKKLEQFIKEYSSTFSFLERKKDFYLYKKIVEKGIRTYGLEQVYLDADRLIISYLKEQTKNKETAKVLSHMLDTSNKLALEEDTYLFSEDFIEKSNLLLNTKLSSKEQEHLEAIKLSREIYLGGKHHLRIQVMKHQLLEALPHWSSKKNLFKFGAVHTPKGESLMEIYDIGNLVFNIEDANFRTSLHIILIGKTAAETMDDLKLYSSFLGVVTTNDWYCFDLKPLQKAISQGKLKIGDQTLLRIVKGNDFLIYIPELTESEKFL</sequence>
<protein>
    <recommendedName>
        <fullName evidence="3">Haem-binding uptake Tiki superfamily ChaN domain-containing protein</fullName>
    </recommendedName>
</protein>